<evidence type="ECO:0000256" key="1">
    <source>
        <dbReference type="SAM" id="MobiDB-lite"/>
    </source>
</evidence>
<evidence type="ECO:0000313" key="3">
    <source>
        <dbReference type="EMBL" id="RCG29710.1"/>
    </source>
</evidence>
<feature type="region of interest" description="Disordered" evidence="1">
    <location>
        <begin position="1"/>
        <end position="26"/>
    </location>
</feature>
<dbReference type="GO" id="GO:0004683">
    <property type="term" value="F:calcium/calmodulin-dependent protein kinase activity"/>
    <property type="evidence" value="ECO:0007669"/>
    <property type="project" value="InterPro"/>
</dbReference>
<evidence type="ECO:0000259" key="2">
    <source>
        <dbReference type="Pfam" id="PF08332"/>
    </source>
</evidence>
<name>A0A367FJA5_9ACTN</name>
<comment type="caution">
    <text evidence="3">The sequence shown here is derived from an EMBL/GenBank/DDBJ whole genome shotgun (WGS) entry which is preliminary data.</text>
</comment>
<keyword evidence="4" id="KW-1185">Reference proteome</keyword>
<evidence type="ECO:0000313" key="4">
    <source>
        <dbReference type="Proteomes" id="UP000253094"/>
    </source>
</evidence>
<dbReference type="GO" id="GO:0005516">
    <property type="term" value="F:calmodulin binding"/>
    <property type="evidence" value="ECO:0007669"/>
    <property type="project" value="InterPro"/>
</dbReference>
<dbReference type="InterPro" id="IPR032710">
    <property type="entry name" value="NTF2-like_dom_sf"/>
</dbReference>
<dbReference type="SUPFAM" id="SSF54427">
    <property type="entry name" value="NTF2-like"/>
    <property type="match status" value="1"/>
</dbReference>
<reference evidence="3 4" key="1">
    <citation type="submission" date="2018-06" db="EMBL/GenBank/DDBJ databases">
        <title>Sphaerisporangium craniellae sp. nov., isolated from a marine sponge in the South China Sea.</title>
        <authorList>
            <person name="Li L."/>
        </authorList>
    </citation>
    <scope>NUCLEOTIDE SEQUENCE [LARGE SCALE GENOMIC DNA]</scope>
    <source>
        <strain evidence="3 4">CCTCC AA 208026</strain>
    </source>
</reference>
<dbReference type="AlphaFoldDB" id="A0A367FJA5"/>
<sequence>MVPGPAMGGTTPRRDHTAAEPGGLSGTGLVVARTGGGCGGGLTRAGVRVGLIIGRSGPASPVGRLGCIASYWGKITLPLDLSFPGAGGGDQGWGTTSTAPYPQGIPMSSTKWAKLSPARRAGLAGLTVLLTLTPLAGTAASAEARTRGTVHAAPGSHATEFAGRPTRARVAALLDTWAATLLTRDPARVADLYAPKGVLLPTLSAQVRTDRAGMIDYFTGFLAKEPRATVKQSIIEILGDRSAVNSGTYEFSLKNAEGVMETVQARYTFVYERIAGKWLIVSHHSSLMPAGD</sequence>
<proteinExistence type="predicted"/>
<dbReference type="CDD" id="cd00531">
    <property type="entry name" value="NTF2_like"/>
    <property type="match status" value="1"/>
</dbReference>
<dbReference type="Gene3D" id="3.10.450.50">
    <property type="match status" value="1"/>
</dbReference>
<dbReference type="InterPro" id="IPR011944">
    <property type="entry name" value="Steroid_delta5-4_isomerase"/>
</dbReference>
<protein>
    <submittedName>
        <fullName evidence="3">SgcJ/EcaC family oxidoreductase</fullName>
    </submittedName>
</protein>
<gene>
    <name evidence="3" type="ORF">DQ384_19215</name>
</gene>
<feature type="domain" description="Calcium/calmodulin-dependent protein kinase II association-domain" evidence="2">
    <location>
        <begin position="168"/>
        <end position="289"/>
    </location>
</feature>
<dbReference type="NCBIfam" id="TIGR02246">
    <property type="entry name" value="SgcJ/EcaC family oxidoreductase"/>
    <property type="match status" value="1"/>
</dbReference>
<accession>A0A367FJA5</accession>
<dbReference type="InterPro" id="IPR013543">
    <property type="entry name" value="Ca/CaM-dep_prot_kinase-assoc"/>
</dbReference>
<dbReference type="EMBL" id="QOIL01000010">
    <property type="protein sequence ID" value="RCG29710.1"/>
    <property type="molecule type" value="Genomic_DNA"/>
</dbReference>
<dbReference type="Proteomes" id="UP000253094">
    <property type="component" value="Unassembled WGS sequence"/>
</dbReference>
<dbReference type="Pfam" id="PF08332">
    <property type="entry name" value="CaMKII_AD"/>
    <property type="match status" value="1"/>
</dbReference>
<organism evidence="3 4">
    <name type="scientific">Sphaerisporangium album</name>
    <dbReference type="NCBI Taxonomy" id="509200"/>
    <lineage>
        <taxon>Bacteria</taxon>
        <taxon>Bacillati</taxon>
        <taxon>Actinomycetota</taxon>
        <taxon>Actinomycetes</taxon>
        <taxon>Streptosporangiales</taxon>
        <taxon>Streptosporangiaceae</taxon>
        <taxon>Sphaerisporangium</taxon>
    </lineage>
</organism>